<dbReference type="AlphaFoldDB" id="A0A843AXA1"/>
<evidence type="ECO:0000313" key="2">
    <source>
        <dbReference type="Proteomes" id="UP000606900"/>
    </source>
</evidence>
<dbReference type="RefSeq" id="WP_276699765.1">
    <property type="nucleotide sequence ID" value="NZ_JADIIL010000036.1"/>
</dbReference>
<dbReference type="Gene3D" id="3.40.50.300">
    <property type="entry name" value="P-loop containing nucleotide triphosphate hydrolases"/>
    <property type="match status" value="1"/>
</dbReference>
<comment type="caution">
    <text evidence="1">The sequence shown here is derived from an EMBL/GenBank/DDBJ whole genome shotgun (WGS) entry which is preliminary data.</text>
</comment>
<gene>
    <name evidence="1" type="ORF">ISP06_09955</name>
</gene>
<proteinExistence type="predicted"/>
<reference evidence="1" key="1">
    <citation type="submission" date="2020-10" db="EMBL/GenBank/DDBJ databases">
        <title>Dehalococcoides mccartyi of a TCE/Cr reducing biochatode.</title>
        <authorList>
            <person name="Matturro B."/>
        </authorList>
    </citation>
    <scope>NUCLEOTIDE SEQUENCE</scope>
    <source>
        <strain evidence="1">Bin2</strain>
    </source>
</reference>
<evidence type="ECO:0008006" key="3">
    <source>
        <dbReference type="Google" id="ProtNLM"/>
    </source>
</evidence>
<dbReference type="Proteomes" id="UP000606900">
    <property type="component" value="Unassembled WGS sequence"/>
</dbReference>
<accession>A0A843AXA1</accession>
<protein>
    <recommendedName>
        <fullName evidence="3">HPr kinase</fullName>
    </recommendedName>
</protein>
<sequence>MPSNYFYLTHGLGIKSQISFPELISGKNDINVVIRLESPDKFPKIHQEIKNKDGLSFTRYSKLDICFMWEGKNLFRVKNGEEIIINSEIYVNNVLFRSLILNQGLGILLHQRGILVLHCSAVSINGNAIAFCGWPQEGKSTIAAALNKKGYPLVADDVMAIRFDVNNKPFVFPSFPRIKLYDQVIERVAGKTAQFEKIHQNLKKFSYTPDNIFNVNQLPLKIVYHLEKSYRNRISAKKSQDALVDLIKQSYLINLFDKCERQQNLYMCSKLLKNMQIKRLERDQSLDKLQQLSQLIEKDFFNFHKK</sequence>
<organism evidence="1 2">
    <name type="scientific">Methanobacterium formicicum</name>
    <dbReference type="NCBI Taxonomy" id="2162"/>
    <lineage>
        <taxon>Archaea</taxon>
        <taxon>Methanobacteriati</taxon>
        <taxon>Methanobacteriota</taxon>
        <taxon>Methanomada group</taxon>
        <taxon>Methanobacteria</taxon>
        <taxon>Methanobacteriales</taxon>
        <taxon>Methanobacteriaceae</taxon>
        <taxon>Methanobacterium</taxon>
    </lineage>
</organism>
<dbReference type="EMBL" id="JADIIL010000036">
    <property type="protein sequence ID" value="MBF4475774.1"/>
    <property type="molecule type" value="Genomic_DNA"/>
</dbReference>
<name>A0A843AXA1_METFO</name>
<evidence type="ECO:0000313" key="1">
    <source>
        <dbReference type="EMBL" id="MBF4475774.1"/>
    </source>
</evidence>
<dbReference type="SUPFAM" id="SSF53795">
    <property type="entry name" value="PEP carboxykinase-like"/>
    <property type="match status" value="1"/>
</dbReference>
<dbReference type="InterPro" id="IPR027417">
    <property type="entry name" value="P-loop_NTPase"/>
</dbReference>